<evidence type="ECO:0000256" key="1">
    <source>
        <dbReference type="ARBA" id="ARBA00022676"/>
    </source>
</evidence>
<keyword evidence="1" id="KW-0328">Glycosyltransferase</keyword>
<gene>
    <name evidence="5" type="ORF">GH984_10190</name>
</gene>
<dbReference type="GO" id="GO:0016757">
    <property type="term" value="F:glycosyltransferase activity"/>
    <property type="evidence" value="ECO:0007669"/>
    <property type="project" value="UniProtKB-KW"/>
</dbReference>
<name>A0A6N7QUI5_9GAMM</name>
<keyword evidence="2" id="KW-0808">Transferase</keyword>
<dbReference type="InterPro" id="IPR049625">
    <property type="entry name" value="Glyco_transf_61_cat"/>
</dbReference>
<dbReference type="PANTHER" id="PTHR20961:SF124">
    <property type="entry name" value="GLYCOSYLTRANSFERASE"/>
    <property type="match status" value="1"/>
</dbReference>
<dbReference type="InterPro" id="IPR007657">
    <property type="entry name" value="Glycosyltransferase_61"/>
</dbReference>
<dbReference type="AlphaFoldDB" id="A0A6N7QUI5"/>
<proteinExistence type="predicted"/>
<sequence>MNYEYPFEVVERKAPKCLMPQDESLFGNELVRELPAVSETEEAGAWVFPSGHVLKGLALNRKQFNIRVGVKGSFKAYLKALFSLLKLRRLKKIDKAYYVTNSNSKNFFHWFLDVLQKLEFMERNYRVAAEKGVVIIPSNHKADFMVSSLSAFDFRVFQQDNDQLILVKNLMVVPDLAPTGNYRREVVINLRERLRSFFPIKRNEGRQVKRVYITRRNAKKRKIVNEDELLPVLSKFRFEVIDMDALSFKQQVQVMLGAEMLVSLHGAGLTHMLWMKDRGKVLEIRASGDGQNNCYFTLASDLELDYYYSLAEKTDAAQSTQRADYIIDAKHFEARLEQMVEHIG</sequence>
<evidence type="ECO:0000256" key="2">
    <source>
        <dbReference type="ARBA" id="ARBA00022679"/>
    </source>
</evidence>
<dbReference type="RefSeq" id="WP_153720112.1">
    <property type="nucleotide sequence ID" value="NZ_WJPP01000005.1"/>
</dbReference>
<comment type="caution">
    <text evidence="5">The sequence shown here is derived from an EMBL/GenBank/DDBJ whole genome shotgun (WGS) entry which is preliminary data.</text>
</comment>
<evidence type="ECO:0000256" key="3">
    <source>
        <dbReference type="ARBA" id="ARBA00023180"/>
    </source>
</evidence>
<accession>A0A6N7QUI5</accession>
<feature type="domain" description="Glycosyltransferase 61 catalytic" evidence="4">
    <location>
        <begin position="107"/>
        <end position="281"/>
    </location>
</feature>
<dbReference type="PANTHER" id="PTHR20961">
    <property type="entry name" value="GLYCOSYLTRANSFERASE"/>
    <property type="match status" value="1"/>
</dbReference>
<dbReference type="Proteomes" id="UP000433788">
    <property type="component" value="Unassembled WGS sequence"/>
</dbReference>
<reference evidence="5 6" key="1">
    <citation type="submission" date="2019-11" db="EMBL/GenBank/DDBJ databases">
        <authorList>
            <person name="Zhang X.Y."/>
        </authorList>
    </citation>
    <scope>NUCLEOTIDE SEQUENCE [LARGE SCALE GENOMIC DNA]</scope>
    <source>
        <strain evidence="5 6">C176</strain>
    </source>
</reference>
<keyword evidence="3" id="KW-0325">Glycoprotein</keyword>
<protein>
    <submittedName>
        <fullName evidence="5">DUF563 domain-containing protein</fullName>
    </submittedName>
</protein>
<evidence type="ECO:0000313" key="5">
    <source>
        <dbReference type="EMBL" id="MRH79069.1"/>
    </source>
</evidence>
<evidence type="ECO:0000313" key="6">
    <source>
        <dbReference type="Proteomes" id="UP000433788"/>
    </source>
</evidence>
<evidence type="ECO:0000259" key="4">
    <source>
        <dbReference type="Pfam" id="PF04577"/>
    </source>
</evidence>
<dbReference type="Pfam" id="PF04577">
    <property type="entry name" value="Glyco_transf_61"/>
    <property type="match status" value="1"/>
</dbReference>
<keyword evidence="6" id="KW-1185">Reference proteome</keyword>
<organism evidence="5 6">
    <name type="scientific">Spiribacter salilacus</name>
    <dbReference type="NCBI Taxonomy" id="2664894"/>
    <lineage>
        <taxon>Bacteria</taxon>
        <taxon>Pseudomonadati</taxon>
        <taxon>Pseudomonadota</taxon>
        <taxon>Gammaproteobacteria</taxon>
        <taxon>Chromatiales</taxon>
        <taxon>Ectothiorhodospiraceae</taxon>
        <taxon>Spiribacter</taxon>
    </lineage>
</organism>
<dbReference type="EMBL" id="WJPP01000005">
    <property type="protein sequence ID" value="MRH79069.1"/>
    <property type="molecule type" value="Genomic_DNA"/>
</dbReference>